<dbReference type="Pfam" id="PF00431">
    <property type="entry name" value="CUB"/>
    <property type="match status" value="1"/>
</dbReference>
<evidence type="ECO:0000256" key="3">
    <source>
        <dbReference type="SAM" id="Phobius"/>
    </source>
</evidence>
<gene>
    <name evidence="7" type="primary">LOC108556850</name>
</gene>
<keyword evidence="3" id="KW-1133">Transmembrane helix</keyword>
<dbReference type="SUPFAM" id="SSF57424">
    <property type="entry name" value="LDL receptor-like module"/>
    <property type="match status" value="1"/>
</dbReference>
<dbReference type="PROSITE" id="PS01180">
    <property type="entry name" value="CUB"/>
    <property type="match status" value="1"/>
</dbReference>
<feature type="domain" description="CUB" evidence="5">
    <location>
        <begin position="236"/>
        <end position="382"/>
    </location>
</feature>
<dbReference type="Pfam" id="PF00057">
    <property type="entry name" value="Ldl_recept_a"/>
    <property type="match status" value="1"/>
</dbReference>
<dbReference type="SMART" id="SM00042">
    <property type="entry name" value="CUB"/>
    <property type="match status" value="1"/>
</dbReference>
<keyword evidence="3" id="KW-0472">Membrane</keyword>
<dbReference type="CDD" id="cd00041">
    <property type="entry name" value="CUB"/>
    <property type="match status" value="1"/>
</dbReference>
<dbReference type="InterPro" id="IPR000859">
    <property type="entry name" value="CUB_dom"/>
</dbReference>
<dbReference type="InterPro" id="IPR035914">
    <property type="entry name" value="Sperma_CUB_dom_sf"/>
</dbReference>
<evidence type="ECO:0000313" key="7">
    <source>
        <dbReference type="RefSeq" id="XP_017768622.1"/>
    </source>
</evidence>
<dbReference type="CDD" id="cd00112">
    <property type="entry name" value="LDLa"/>
    <property type="match status" value="1"/>
</dbReference>
<keyword evidence="4" id="KW-0732">Signal</keyword>
<dbReference type="Pfam" id="PF25090">
    <property type="entry name" value="DUF7805"/>
    <property type="match status" value="1"/>
</dbReference>
<evidence type="ECO:0000256" key="1">
    <source>
        <dbReference type="ARBA" id="ARBA00023157"/>
    </source>
</evidence>
<feature type="signal peptide" evidence="4">
    <location>
        <begin position="1"/>
        <end position="17"/>
    </location>
</feature>
<sequence length="950" mass="107416">MLKTLNVMFLALSTVWGCKKSEFSCDFGSRCIGVDKFCNGVQDCGDSTDEPPNCVRNLLEMAVSYEFQRSSKQRVIAACNRTYHGEVGHTYDLEIRRPAEDDDGLPFLCHLNFTALGKNHGELVQLSFDAFSVGTFESFTSQGCPDGFISITESNRPSLGGKWCGSSWGYTVYYSETPSINLTLFIERLPPQQASGYNTFEFKLSYKFLRLSDARIRYGNVSQRLYRGKLHAGTYCDRLLEGCNKRSCRIQSPNYPGIYPRNVSCNYRIRDRSAPPGKHALIAVRQANTNVFKGLVTKFDNSDRVFRIWDRCNVIQDYIEITDGWEQSAPILVHLCSGESMPEIVSSGPELLLKFRTSPYGNPFHPLPLSHLPGFELEVQIFYVNKESPTYIEQGKKCEFLVSAFENPSGILESPVHSLPPNTTCHYYFRGHRHEVVWISFIKYHVAGEKYNEADCDVQLQLWDGDIKTKNVPLMGQFCKDERPKLCDHLLLNNSTRVTRSCNLKESYVSTKSDLTIAHTIRYGNVLYPSSFVIRYEFVDLSQEGVQASSMNPCERIMRAPSGRFHSPRTTFLFGRGGNAKLNCAYHFEAGDGKRVELHFTGIHLGKKRCYSYRDPESGRWKCKSFGDQGLAQIHISEYPWKGVEIKRDCLCGNLSEASISTRTGRKVVVGFVVTGMNVSEDFRDYHFEGSYEFLGAGENRCLNPWKGRRLKGSSGEITVHIGNGENGTLGYCTNQPWLIEPEDPVSNFLYLKIRGFEMRNSTMCGSKNRILVHSPSEEEVKVICPDAEDSFETLSKGWSYYSFENIRFRHSRSFVVEFLQREPFGSFAVNWMEISKNPALTLPSGMLTIKPPACQHTCPEIGACISSDLWCDGLAHCPSAYDEEGINCANQSSINTILTTVAFVASTVLIVALTFGISLCFWQHRRREQKSVIVSVTEHTFLEFKSGYC</sequence>
<dbReference type="InterPro" id="IPR036055">
    <property type="entry name" value="LDL_receptor-like_sf"/>
</dbReference>
<reference evidence="7" key="1">
    <citation type="submission" date="2025-08" db="UniProtKB">
        <authorList>
            <consortium name="RefSeq"/>
        </authorList>
    </citation>
    <scope>IDENTIFICATION</scope>
    <source>
        <tissue evidence="7">Whole Larva</tissue>
    </source>
</reference>
<dbReference type="PRINTS" id="PR00261">
    <property type="entry name" value="LDLRECEPTOR"/>
</dbReference>
<dbReference type="GeneID" id="108556850"/>
<keyword evidence="1" id="KW-1015">Disulfide bond</keyword>
<dbReference type="PANTHER" id="PTHR47537:SF3">
    <property type="entry name" value="CUB DOMAIN-CONTAINING PROTEIN"/>
    <property type="match status" value="1"/>
</dbReference>
<dbReference type="InterPro" id="IPR023415">
    <property type="entry name" value="LDLR_class-A_CS"/>
</dbReference>
<dbReference type="Gene3D" id="2.60.120.290">
    <property type="entry name" value="Spermadhesin, CUB domain"/>
    <property type="match status" value="3"/>
</dbReference>
<evidence type="ECO:0000313" key="6">
    <source>
        <dbReference type="Proteomes" id="UP000695000"/>
    </source>
</evidence>
<accession>A0ABM1M222</accession>
<keyword evidence="6" id="KW-1185">Reference proteome</keyword>
<proteinExistence type="predicted"/>
<dbReference type="PANTHER" id="PTHR47537">
    <property type="entry name" value="CUBILIN"/>
    <property type="match status" value="1"/>
</dbReference>
<evidence type="ECO:0000259" key="5">
    <source>
        <dbReference type="PROSITE" id="PS01180"/>
    </source>
</evidence>
<comment type="caution">
    <text evidence="2">Lacks conserved residue(s) required for the propagation of feature annotation.</text>
</comment>
<dbReference type="SMART" id="SM00192">
    <property type="entry name" value="LDLa"/>
    <property type="match status" value="2"/>
</dbReference>
<name>A0ABM1M222_NICVS</name>
<dbReference type="InterPro" id="IPR002172">
    <property type="entry name" value="LDrepeatLR_classA_rpt"/>
</dbReference>
<dbReference type="PROSITE" id="PS01209">
    <property type="entry name" value="LDLRA_1"/>
    <property type="match status" value="1"/>
</dbReference>
<dbReference type="PROSITE" id="PS50068">
    <property type="entry name" value="LDLRA_2"/>
    <property type="match status" value="1"/>
</dbReference>
<protein>
    <submittedName>
        <fullName evidence="7">Uncharacterized protein LOC108556850</fullName>
    </submittedName>
</protein>
<dbReference type="InterPro" id="IPR056707">
    <property type="entry name" value="DUF7805"/>
</dbReference>
<evidence type="ECO:0000256" key="4">
    <source>
        <dbReference type="SAM" id="SignalP"/>
    </source>
</evidence>
<dbReference type="Proteomes" id="UP000695000">
    <property type="component" value="Unplaced"/>
</dbReference>
<organism evidence="6 7">
    <name type="scientific">Nicrophorus vespilloides</name>
    <name type="common">Boreal carrion beetle</name>
    <dbReference type="NCBI Taxonomy" id="110193"/>
    <lineage>
        <taxon>Eukaryota</taxon>
        <taxon>Metazoa</taxon>
        <taxon>Ecdysozoa</taxon>
        <taxon>Arthropoda</taxon>
        <taxon>Hexapoda</taxon>
        <taxon>Insecta</taxon>
        <taxon>Pterygota</taxon>
        <taxon>Neoptera</taxon>
        <taxon>Endopterygota</taxon>
        <taxon>Coleoptera</taxon>
        <taxon>Polyphaga</taxon>
        <taxon>Staphyliniformia</taxon>
        <taxon>Silphidae</taxon>
        <taxon>Nicrophorinae</taxon>
        <taxon>Nicrophorus</taxon>
    </lineage>
</organism>
<dbReference type="RefSeq" id="XP_017768622.1">
    <property type="nucleotide sequence ID" value="XM_017913133.1"/>
</dbReference>
<dbReference type="InterPro" id="IPR053207">
    <property type="entry name" value="Non-NMDA_GluR_Accessory"/>
</dbReference>
<evidence type="ECO:0000256" key="2">
    <source>
        <dbReference type="PROSITE-ProRule" id="PRU00124"/>
    </source>
</evidence>
<feature type="transmembrane region" description="Helical" evidence="3">
    <location>
        <begin position="898"/>
        <end position="923"/>
    </location>
</feature>
<keyword evidence="3" id="KW-0812">Transmembrane</keyword>
<feature type="chain" id="PRO_5045861716" evidence="4">
    <location>
        <begin position="18"/>
        <end position="950"/>
    </location>
</feature>
<dbReference type="SUPFAM" id="SSF49854">
    <property type="entry name" value="Spermadhesin, CUB domain"/>
    <property type="match status" value="3"/>
</dbReference>
<dbReference type="Gene3D" id="4.10.400.10">
    <property type="entry name" value="Low-density Lipoprotein Receptor"/>
    <property type="match status" value="1"/>
</dbReference>